<protein>
    <submittedName>
        <fullName evidence="2">Uncharacterized protein</fullName>
    </submittedName>
</protein>
<feature type="non-terminal residue" evidence="2">
    <location>
        <position position="23"/>
    </location>
</feature>
<gene>
    <name evidence="2" type="ORF">AVDCRST_MAG11-3076</name>
</gene>
<accession>A0A6J4M0W3</accession>
<organism evidence="2">
    <name type="scientific">uncultured Gemmatimonadaceae bacterium</name>
    <dbReference type="NCBI Taxonomy" id="246130"/>
    <lineage>
        <taxon>Bacteria</taxon>
        <taxon>Pseudomonadati</taxon>
        <taxon>Gemmatimonadota</taxon>
        <taxon>Gemmatimonadia</taxon>
        <taxon>Gemmatimonadales</taxon>
        <taxon>Gemmatimonadaceae</taxon>
        <taxon>environmental samples</taxon>
    </lineage>
</organism>
<dbReference type="AlphaFoldDB" id="A0A6J4M0W3"/>
<evidence type="ECO:0000256" key="1">
    <source>
        <dbReference type="SAM" id="MobiDB-lite"/>
    </source>
</evidence>
<evidence type="ECO:0000313" key="2">
    <source>
        <dbReference type="EMBL" id="CAA9343264.1"/>
    </source>
</evidence>
<feature type="region of interest" description="Disordered" evidence="1">
    <location>
        <begin position="1"/>
        <end position="23"/>
    </location>
</feature>
<reference evidence="2" key="1">
    <citation type="submission" date="2020-02" db="EMBL/GenBank/DDBJ databases">
        <authorList>
            <person name="Meier V. D."/>
        </authorList>
    </citation>
    <scope>NUCLEOTIDE SEQUENCE</scope>
    <source>
        <strain evidence="2">AVDCRST_MAG11</strain>
    </source>
</reference>
<sequence>DADADRAPDRGGRRGVPRRARVA</sequence>
<dbReference type="EMBL" id="CADCTU010000671">
    <property type="protein sequence ID" value="CAA9343264.1"/>
    <property type="molecule type" value="Genomic_DNA"/>
</dbReference>
<proteinExistence type="predicted"/>
<feature type="compositionally biased region" description="Basic residues" evidence="1">
    <location>
        <begin position="13"/>
        <end position="23"/>
    </location>
</feature>
<feature type="compositionally biased region" description="Basic and acidic residues" evidence="1">
    <location>
        <begin position="1"/>
        <end position="12"/>
    </location>
</feature>
<name>A0A6J4M0W3_9BACT</name>
<feature type="non-terminal residue" evidence="2">
    <location>
        <position position="1"/>
    </location>
</feature>